<dbReference type="SMART" id="SM00248">
    <property type="entry name" value="ANK"/>
    <property type="match status" value="1"/>
</dbReference>
<dbReference type="InterPro" id="IPR019489">
    <property type="entry name" value="Clp_ATPase_C"/>
</dbReference>
<dbReference type="InterPro" id="IPR027417">
    <property type="entry name" value="P-loop_NTPase"/>
</dbReference>
<evidence type="ECO:0000256" key="2">
    <source>
        <dbReference type="ARBA" id="ARBA00022483"/>
    </source>
</evidence>
<dbReference type="PANTHER" id="PTHR11638:SF93">
    <property type="entry name" value="MITOCHONDRIAL DISAGGREGASE"/>
    <property type="match status" value="1"/>
</dbReference>
<dbReference type="CDD" id="cd19499">
    <property type="entry name" value="RecA-like_ClpB_Hsp104-like"/>
    <property type="match status" value="1"/>
</dbReference>
<dbReference type="PANTHER" id="PTHR11638">
    <property type="entry name" value="ATP-DEPENDENT CLP PROTEASE"/>
    <property type="match status" value="1"/>
</dbReference>
<dbReference type="InterPro" id="IPR001270">
    <property type="entry name" value="ClpA/B"/>
</dbReference>
<sequence>MNGNVHIVRVLLEAEADPNLGHEFSNVYNDKLNNQATFKVCTPLHYAVLGNNYECVKVLLEHGADPTVENEMGHTPLDYSSTEPIKKLLKENVGKIEKIREKQRAEERRRFPLEQRLKQKIVGQSGPITTVASAIRRKENGWTDDDHPLVFLFLGSSGIGKTELAKQVANYLHKDNGFIRLDMSEYQEKHEVAKMIGSPPGYIGHSEAGQLTKKLSKCPTAVVLFDEVDKAHPDVLTVLLQLFDEGRLTDGQGTTIECKDAIFIMTSNIASDEIANHAIQLREKADEIAKERYSSNLDDKALPDKISISKQFKEKVVQPILKAHFRRDEFLGRINEIVYFLPFSKSELLTLVDKELQFWAKRAKDKHNIELTWDKRLLDILAEGYNVYYGARSIKHEVERRVINQLAAAHEARQIDQGSVVHIAIEETENGDSIPKLQLGRMNDFTTATVKRRLLAEAEKAFVKSTKRCGKVVFNKSGCHIMDMKGKLLTEGKKLGRLYYVQTTPSSPIDQNDRISLVFECNPFNAEEIPARYGLIPETSAELSAENQLQIENSIEMQESASNANLPTSERYAKSAVSHEFAATMPSSGALPSRQNWAEISEDQGPVSGDDFTVVQNKRKRRNTGAPGVTAAQSNGAGSATGRRRSSPTWVRQVQEIRTTRAHIVEARARQASCNEEQCLYLEYCPDYQTYQYLKAIERVVGGSKNVVQFAKV</sequence>
<keyword evidence="4" id="KW-0547">Nucleotide-binding</keyword>
<dbReference type="InterPro" id="IPR003959">
    <property type="entry name" value="ATPase_AAA_core"/>
</dbReference>
<gene>
    <name evidence="12" type="ORF">LAZ67_3005357</name>
</gene>
<dbReference type="Pfam" id="PF13857">
    <property type="entry name" value="Ank_5"/>
    <property type="match status" value="1"/>
</dbReference>
<keyword evidence="6" id="KW-0800">Toxin</keyword>
<keyword evidence="6" id="KW-0638">Presynaptic neurotoxin</keyword>
<dbReference type="EMBL" id="CP092865">
    <property type="protein sequence ID" value="UYV65762.1"/>
    <property type="molecule type" value="Genomic_DNA"/>
</dbReference>
<keyword evidence="8" id="KW-0040">ANK repeat</keyword>
<dbReference type="SUPFAM" id="SSF48403">
    <property type="entry name" value="Ankyrin repeat"/>
    <property type="match status" value="1"/>
</dbReference>
<keyword evidence="7" id="KW-1053">Target membrane</keyword>
<dbReference type="Pfam" id="PF07724">
    <property type="entry name" value="AAA_2"/>
    <property type="match status" value="1"/>
</dbReference>
<dbReference type="Gene3D" id="3.40.50.300">
    <property type="entry name" value="P-loop containing nucleotide triphosphate hydrolases"/>
    <property type="match status" value="1"/>
</dbReference>
<dbReference type="PROSITE" id="PS50088">
    <property type="entry name" value="ANK_REPEAT"/>
    <property type="match status" value="1"/>
</dbReference>
<evidence type="ECO:0000259" key="10">
    <source>
        <dbReference type="SMART" id="SM00382"/>
    </source>
</evidence>
<evidence type="ECO:0000256" key="9">
    <source>
        <dbReference type="SAM" id="MobiDB-lite"/>
    </source>
</evidence>
<dbReference type="SMART" id="SM01086">
    <property type="entry name" value="ClpB_D2-small"/>
    <property type="match status" value="1"/>
</dbReference>
<feature type="domain" description="Clp ATPase C-terminal" evidence="11">
    <location>
        <begin position="343"/>
        <end position="434"/>
    </location>
</feature>
<reference evidence="12 13" key="1">
    <citation type="submission" date="2022-01" db="EMBL/GenBank/DDBJ databases">
        <title>A chromosomal length assembly of Cordylochernes scorpioides.</title>
        <authorList>
            <person name="Zeh D."/>
            <person name="Zeh J."/>
        </authorList>
    </citation>
    <scope>NUCLEOTIDE SEQUENCE [LARGE SCALE GENOMIC DNA]</scope>
    <source>
        <strain evidence="12">IN4F17</strain>
        <tissue evidence="12">Whole Body</tissue>
    </source>
</reference>
<name>A0ABY6KDE0_9ARAC</name>
<evidence type="ECO:0000256" key="8">
    <source>
        <dbReference type="PROSITE-ProRule" id="PRU00023"/>
    </source>
</evidence>
<dbReference type="Pfam" id="PF10431">
    <property type="entry name" value="ClpB_D2-small"/>
    <property type="match status" value="1"/>
</dbReference>
<dbReference type="Proteomes" id="UP001235939">
    <property type="component" value="Chromosome 03"/>
</dbReference>
<feature type="repeat" description="ANK" evidence="8">
    <location>
        <begin position="39"/>
        <end position="71"/>
    </location>
</feature>
<evidence type="ECO:0000256" key="6">
    <source>
        <dbReference type="ARBA" id="ARBA00023028"/>
    </source>
</evidence>
<evidence type="ECO:0000256" key="3">
    <source>
        <dbReference type="ARBA" id="ARBA00022537"/>
    </source>
</evidence>
<dbReference type="Gene3D" id="1.10.8.60">
    <property type="match status" value="1"/>
</dbReference>
<feature type="region of interest" description="Disordered" evidence="9">
    <location>
        <begin position="619"/>
        <end position="648"/>
    </location>
</feature>
<dbReference type="InterPro" id="IPR002110">
    <property type="entry name" value="Ankyrin_rpt"/>
</dbReference>
<dbReference type="PROSITE" id="PS50297">
    <property type="entry name" value="ANK_REP_REGION"/>
    <property type="match status" value="1"/>
</dbReference>
<evidence type="ECO:0000313" key="12">
    <source>
        <dbReference type="EMBL" id="UYV65762.1"/>
    </source>
</evidence>
<keyword evidence="2" id="KW-0268">Exocytosis</keyword>
<dbReference type="Gene3D" id="1.25.40.20">
    <property type="entry name" value="Ankyrin repeat-containing domain"/>
    <property type="match status" value="1"/>
</dbReference>
<keyword evidence="3" id="KW-1052">Target cell membrane</keyword>
<keyword evidence="6" id="KW-0528">Neurotoxin</keyword>
<dbReference type="InterPro" id="IPR003593">
    <property type="entry name" value="AAA+_ATPase"/>
</dbReference>
<protein>
    <submittedName>
        <fullName evidence="12">CLPB</fullName>
    </submittedName>
</protein>
<comment type="subcellular location">
    <subcellularLocation>
        <location evidence="1">Target cell membrane</location>
    </subcellularLocation>
</comment>
<evidence type="ECO:0000313" key="13">
    <source>
        <dbReference type="Proteomes" id="UP001235939"/>
    </source>
</evidence>
<evidence type="ECO:0000259" key="11">
    <source>
        <dbReference type="SMART" id="SM01086"/>
    </source>
</evidence>
<keyword evidence="13" id="KW-1185">Reference proteome</keyword>
<dbReference type="InterPro" id="IPR050130">
    <property type="entry name" value="ClpA_ClpB"/>
</dbReference>
<accession>A0ABY6KDE0</accession>
<evidence type="ECO:0000256" key="5">
    <source>
        <dbReference type="ARBA" id="ARBA00022840"/>
    </source>
</evidence>
<feature type="domain" description="AAA+ ATPase" evidence="10">
    <location>
        <begin position="147"/>
        <end position="286"/>
    </location>
</feature>
<organism evidence="12 13">
    <name type="scientific">Cordylochernes scorpioides</name>
    <dbReference type="NCBI Taxonomy" id="51811"/>
    <lineage>
        <taxon>Eukaryota</taxon>
        <taxon>Metazoa</taxon>
        <taxon>Ecdysozoa</taxon>
        <taxon>Arthropoda</taxon>
        <taxon>Chelicerata</taxon>
        <taxon>Arachnida</taxon>
        <taxon>Pseudoscorpiones</taxon>
        <taxon>Cheliferoidea</taxon>
        <taxon>Chernetidae</taxon>
        <taxon>Cordylochernes</taxon>
    </lineage>
</organism>
<evidence type="ECO:0000256" key="1">
    <source>
        <dbReference type="ARBA" id="ARBA00004175"/>
    </source>
</evidence>
<dbReference type="SMART" id="SM00382">
    <property type="entry name" value="AAA"/>
    <property type="match status" value="1"/>
</dbReference>
<dbReference type="PRINTS" id="PR00300">
    <property type="entry name" value="CLPPROTEASEA"/>
</dbReference>
<dbReference type="SUPFAM" id="SSF52540">
    <property type="entry name" value="P-loop containing nucleoside triphosphate hydrolases"/>
    <property type="match status" value="1"/>
</dbReference>
<dbReference type="InterPro" id="IPR036770">
    <property type="entry name" value="Ankyrin_rpt-contain_sf"/>
</dbReference>
<proteinExistence type="predicted"/>
<evidence type="ECO:0000256" key="7">
    <source>
        <dbReference type="ARBA" id="ARBA00023298"/>
    </source>
</evidence>
<evidence type="ECO:0000256" key="4">
    <source>
        <dbReference type="ARBA" id="ARBA00022741"/>
    </source>
</evidence>
<keyword evidence="7" id="KW-0472">Membrane</keyword>
<keyword evidence="5" id="KW-0067">ATP-binding</keyword>